<dbReference type="InterPro" id="IPR036259">
    <property type="entry name" value="MFS_trans_sf"/>
</dbReference>
<dbReference type="InterPro" id="IPR050382">
    <property type="entry name" value="MFS_Na/Anion_cotransporter"/>
</dbReference>
<dbReference type="FunFam" id="1.20.1250.20:FF:000003">
    <property type="entry name" value="Solute carrier family 17 member 3"/>
    <property type="match status" value="1"/>
</dbReference>
<dbReference type="Proteomes" id="UP000322000">
    <property type="component" value="Chromosome 11"/>
</dbReference>
<dbReference type="InParanoid" id="A0A7E5W2N8"/>
<dbReference type="RefSeq" id="XP_026734767.1">
    <property type="nucleotide sequence ID" value="XM_026878966.1"/>
</dbReference>
<sequence>MTSEKQDIEKKEIQNNFDVSKWGYRHQQACILFCTLTIAYSMRSCMGVSLVAMTKYAEPDDNTTSIIDDAKQFQPQGVLNALMLTPPYPTFNWDKKTQEAVIASFFWGYMSLQIPAGQLAHRFGARYLLTGAMFVNSIVSIMMPLAAYYGGWICTAICRVLQGLTQACIVPGLHTCLGKWAPLQERGRIAAFVYGGQALGTVFGLPMTGFISSSRLGWPGIFRFYGILSGIIGLLLWWLAADTPGKHTKISPEERKYIEDELGSGEDAKKVAVPWGSIFRHKGMYAIILAHIGQTWGQVTLYSEVPAYLDKIMGVDIKANGLLTALPFLVMWITNFFFSYVFDMLIVKNILSVTNTRKLANSCGHMPAAIGLIALAYAPKNIYVVESILVFTCAFKISSNLGFHVNHIDISPNYAGTMMSISNFMSNIGASLAPLIIGVILTDVNDAYLWRQVFLMTAGLYFLTNLVYVILGTGEKAAWNDPPQETEDCEEGQAMLEKPKLNLPFNAVFFEKPLTMSEKQDMEKKEIENNFDVSKWGYRHQQAFILFCTLTIAYSMRACMGVSLVAMTKYAEPDDNTTSIIDDAKQFQPQGVLNALMLTPPYPTFNWDKKTQDAVIASFFWGYMTLQIPAGQLAHRFGARFLLTGAMFINCVVSIMLPLAAYYGGWICTAVCRVLQGLTQACIVPGLHTCLGKWAPLRERGRIAAFVYGGQALGTVFGLPMTGFISSSRLGWPGIFRFYGILSGIIGFLLWWLAADTPGKHTKISAEERKYIEDELGSGEEAKKMAVPWGSIFRHKGMYAIIVAHFGQTWGQLTLYSEVPAYLDKILGVNIKANGLLTALPFLVMWLTNFFFSYVFDMLIVKNILSVTNTRKLANSCGNIPAAIGLIALAYAPKNIYVVESILVFTCAFKISSHLGFHVNHIDISPNYAGTMMSISNFISNIGASTAPLIIGFILTDVNDAYLWRQVFLMAAGFYFLTNLVYVILGTGEKAAWNDPPQETEDCEEGKAMLEKPKL</sequence>
<feature type="transmembrane region" description="Helical" evidence="8">
    <location>
        <begin position="325"/>
        <end position="347"/>
    </location>
</feature>
<evidence type="ECO:0000313" key="10">
    <source>
        <dbReference type="Proteomes" id="UP000322000"/>
    </source>
</evidence>
<feature type="transmembrane region" description="Helical" evidence="8">
    <location>
        <begin position="127"/>
        <end position="149"/>
    </location>
</feature>
<dbReference type="GO" id="GO:0006820">
    <property type="term" value="P:monoatomic anion transport"/>
    <property type="evidence" value="ECO:0007669"/>
    <property type="project" value="TreeGrafter"/>
</dbReference>
<evidence type="ECO:0000256" key="3">
    <source>
        <dbReference type="ARBA" id="ARBA00022692"/>
    </source>
</evidence>
<feature type="transmembrane region" description="Helical" evidence="8">
    <location>
        <begin position="798"/>
        <end position="816"/>
    </location>
</feature>
<dbReference type="GO" id="GO:0015293">
    <property type="term" value="F:symporter activity"/>
    <property type="evidence" value="ECO:0007669"/>
    <property type="project" value="UniProtKB-KW"/>
</dbReference>
<dbReference type="FunFam" id="1.20.1250.20:FF:000423">
    <property type="entry name" value="Putative inorganic phosphate cotransporter-like Protein"/>
    <property type="match status" value="1"/>
</dbReference>
<dbReference type="FunFam" id="1.20.1250.20:FF:000532">
    <property type="entry name" value="SLC (SoLute Carrier) homolog"/>
    <property type="match status" value="1"/>
</dbReference>
<evidence type="ECO:0000256" key="1">
    <source>
        <dbReference type="ARBA" id="ARBA00004141"/>
    </source>
</evidence>
<evidence type="ECO:0000256" key="2">
    <source>
        <dbReference type="ARBA" id="ARBA00022448"/>
    </source>
</evidence>
<dbReference type="AlphaFoldDB" id="A0A7E5W2N8"/>
<name>A0A7E5W2N8_TRINI</name>
<feature type="transmembrane region" description="Helical" evidence="8">
    <location>
        <begin position="189"/>
        <end position="210"/>
    </location>
</feature>
<protein>
    <submittedName>
        <fullName evidence="11">Uncharacterized protein LOC113498824</fullName>
    </submittedName>
</protein>
<feature type="transmembrane region" description="Helical" evidence="8">
    <location>
        <begin position="544"/>
        <end position="567"/>
    </location>
</feature>
<feature type="compositionally biased region" description="Basic and acidic residues" evidence="7">
    <location>
        <begin position="1005"/>
        <end position="1015"/>
    </location>
</feature>
<dbReference type="InterPro" id="IPR020846">
    <property type="entry name" value="MFS_dom"/>
</dbReference>
<dbReference type="SUPFAM" id="SSF103473">
    <property type="entry name" value="MFS general substrate transporter"/>
    <property type="match status" value="2"/>
</dbReference>
<feature type="transmembrane region" description="Helical" evidence="8">
    <location>
        <begin position="448"/>
        <end position="471"/>
    </location>
</feature>
<keyword evidence="3 8" id="KW-0812">Transmembrane</keyword>
<evidence type="ECO:0000256" key="5">
    <source>
        <dbReference type="ARBA" id="ARBA00022989"/>
    </source>
</evidence>
<feature type="transmembrane region" description="Helical" evidence="8">
    <location>
        <begin position="962"/>
        <end position="985"/>
    </location>
</feature>
<feature type="transmembrane region" description="Helical" evidence="8">
    <location>
        <begin position="836"/>
        <end position="861"/>
    </location>
</feature>
<feature type="transmembrane region" description="Helical" evidence="8">
    <location>
        <begin position="938"/>
        <end position="956"/>
    </location>
</feature>
<evidence type="ECO:0000259" key="9">
    <source>
        <dbReference type="PROSITE" id="PS50850"/>
    </source>
</evidence>
<evidence type="ECO:0000313" key="11">
    <source>
        <dbReference type="RefSeq" id="XP_026734767.1"/>
    </source>
</evidence>
<feature type="region of interest" description="Disordered" evidence="7">
    <location>
        <begin position="994"/>
        <end position="1015"/>
    </location>
</feature>
<feature type="domain" description="Major facilitator superfamily (MFS) profile" evidence="9">
    <location>
        <begin position="35"/>
        <end position="476"/>
    </location>
</feature>
<feature type="transmembrane region" description="Helical" evidence="8">
    <location>
        <begin position="222"/>
        <end position="240"/>
    </location>
</feature>
<dbReference type="PROSITE" id="PS50850">
    <property type="entry name" value="MFS"/>
    <property type="match status" value="2"/>
</dbReference>
<dbReference type="PANTHER" id="PTHR11662:SF280">
    <property type="entry name" value="FI21844P1-RELATED"/>
    <property type="match status" value="1"/>
</dbReference>
<comment type="subcellular location">
    <subcellularLocation>
        <location evidence="1">Membrane</location>
        <topology evidence="1">Multi-pass membrane protein</topology>
    </subcellularLocation>
</comment>
<dbReference type="Gene3D" id="1.20.120.540">
    <property type="entry name" value="Voltage-gated potassium channels"/>
    <property type="match status" value="1"/>
</dbReference>
<proteinExistence type="predicted"/>
<evidence type="ECO:0000256" key="7">
    <source>
        <dbReference type="SAM" id="MobiDB-lite"/>
    </source>
</evidence>
<keyword evidence="2" id="KW-0813">Transport</keyword>
<feature type="transmembrane region" description="Helical" evidence="8">
    <location>
        <begin position="897"/>
        <end position="917"/>
    </location>
</feature>
<feature type="domain" description="Major facilitator superfamily (MFS) profile" evidence="9">
    <location>
        <begin position="549"/>
        <end position="990"/>
    </location>
</feature>
<feature type="transmembrane region" description="Helical" evidence="8">
    <location>
        <begin position="424"/>
        <end position="442"/>
    </location>
</feature>
<keyword evidence="6 8" id="KW-0472">Membrane</keyword>
<dbReference type="PANTHER" id="PTHR11662">
    <property type="entry name" value="SOLUTE CARRIER FAMILY 17"/>
    <property type="match status" value="1"/>
</dbReference>
<evidence type="ECO:0000256" key="8">
    <source>
        <dbReference type="SAM" id="Phobius"/>
    </source>
</evidence>
<organism evidence="10 11">
    <name type="scientific">Trichoplusia ni</name>
    <name type="common">Cabbage looper</name>
    <dbReference type="NCBI Taxonomy" id="7111"/>
    <lineage>
        <taxon>Eukaryota</taxon>
        <taxon>Metazoa</taxon>
        <taxon>Ecdysozoa</taxon>
        <taxon>Arthropoda</taxon>
        <taxon>Hexapoda</taxon>
        <taxon>Insecta</taxon>
        <taxon>Pterygota</taxon>
        <taxon>Neoptera</taxon>
        <taxon>Endopterygota</taxon>
        <taxon>Lepidoptera</taxon>
        <taxon>Glossata</taxon>
        <taxon>Ditrysia</taxon>
        <taxon>Noctuoidea</taxon>
        <taxon>Noctuidae</taxon>
        <taxon>Plusiinae</taxon>
        <taxon>Trichoplusia</taxon>
    </lineage>
</organism>
<dbReference type="InterPro" id="IPR027378">
    <property type="entry name" value="Nucleotide_channel_N"/>
</dbReference>
<feature type="transmembrane region" description="Helical" evidence="8">
    <location>
        <begin position="736"/>
        <end position="755"/>
    </location>
</feature>
<feature type="transmembrane region" description="Helical" evidence="8">
    <location>
        <begin position="641"/>
        <end position="662"/>
    </location>
</feature>
<evidence type="ECO:0000256" key="4">
    <source>
        <dbReference type="ARBA" id="ARBA00022847"/>
    </source>
</evidence>
<gene>
    <name evidence="11" type="primary">LOC113498824</name>
</gene>
<accession>A0A7E5W2N8</accession>
<evidence type="ECO:0000256" key="6">
    <source>
        <dbReference type="ARBA" id="ARBA00023136"/>
    </source>
</evidence>
<feature type="transmembrane region" description="Helical" evidence="8">
    <location>
        <begin position="703"/>
        <end position="724"/>
    </location>
</feature>
<reference evidence="11" key="1">
    <citation type="submission" date="2025-08" db="UniProtKB">
        <authorList>
            <consortium name="RefSeq"/>
        </authorList>
    </citation>
    <scope>IDENTIFICATION</scope>
</reference>
<dbReference type="GO" id="GO:0016020">
    <property type="term" value="C:membrane"/>
    <property type="evidence" value="ECO:0007669"/>
    <property type="project" value="UniProtKB-SubCell"/>
</dbReference>
<dbReference type="Gene3D" id="1.20.1250.20">
    <property type="entry name" value="MFS general substrate transporter like domains"/>
    <property type="match status" value="3"/>
</dbReference>
<keyword evidence="4" id="KW-0769">Symport</keyword>
<dbReference type="GeneID" id="113498824"/>
<keyword evidence="5 8" id="KW-1133">Transmembrane helix</keyword>
<dbReference type="InterPro" id="IPR011701">
    <property type="entry name" value="MFS"/>
</dbReference>
<dbReference type="OrthoDB" id="2985014at2759"/>
<dbReference type="Pfam" id="PF07690">
    <property type="entry name" value="MFS_1"/>
    <property type="match status" value="2"/>
</dbReference>
<dbReference type="KEGG" id="tnl:113498824"/>
<keyword evidence="10" id="KW-1185">Reference proteome</keyword>